<comment type="catalytic activity">
    <reaction evidence="3">
        <text>a D-aminoacyl-tRNA + H2O = a tRNA + a D-alpha-amino acid + H(+)</text>
        <dbReference type="Rhea" id="RHEA:13953"/>
        <dbReference type="Rhea" id="RHEA-COMP:10123"/>
        <dbReference type="Rhea" id="RHEA-COMP:10124"/>
        <dbReference type="ChEBI" id="CHEBI:15377"/>
        <dbReference type="ChEBI" id="CHEBI:15378"/>
        <dbReference type="ChEBI" id="CHEBI:59871"/>
        <dbReference type="ChEBI" id="CHEBI:78442"/>
        <dbReference type="ChEBI" id="CHEBI:79333"/>
        <dbReference type="EC" id="3.1.1.96"/>
    </reaction>
</comment>
<comment type="similarity">
    <text evidence="1 3">Belongs to the DTD family.</text>
</comment>
<evidence type="ECO:0000313" key="4">
    <source>
        <dbReference type="EMBL" id="TCK71082.1"/>
    </source>
</evidence>
<comment type="domain">
    <text evidence="3">A Gly-cisPro motif from one monomer fits into the active site of the other monomer to allow specific chiral rejection of L-amino acids.</text>
</comment>
<comment type="subcellular location">
    <subcellularLocation>
        <location evidence="3">Cytoplasm</location>
    </subcellularLocation>
</comment>
<keyword evidence="3" id="KW-0694">RNA-binding</keyword>
<organism evidence="4 5">
    <name type="scientific">Lonepinella koalarum</name>
    <dbReference type="NCBI Taxonomy" id="53417"/>
    <lineage>
        <taxon>Bacteria</taxon>
        <taxon>Pseudomonadati</taxon>
        <taxon>Pseudomonadota</taxon>
        <taxon>Gammaproteobacteria</taxon>
        <taxon>Pasteurellales</taxon>
        <taxon>Pasteurellaceae</taxon>
        <taxon>Lonepinella</taxon>
    </lineage>
</organism>
<keyword evidence="3" id="KW-0820">tRNA-binding</keyword>
<comment type="subunit">
    <text evidence="3">Homodimer.</text>
</comment>
<dbReference type="GO" id="GO:0019478">
    <property type="term" value="P:D-amino acid catabolic process"/>
    <property type="evidence" value="ECO:0007669"/>
    <property type="project" value="UniProtKB-UniRule"/>
</dbReference>
<dbReference type="EC" id="3.1.1.96" evidence="3"/>
<dbReference type="PANTHER" id="PTHR10472:SF5">
    <property type="entry name" value="D-AMINOACYL-TRNA DEACYLASE 1"/>
    <property type="match status" value="1"/>
</dbReference>
<dbReference type="FunFam" id="3.50.80.10:FF:000001">
    <property type="entry name" value="D-aminoacyl-tRNA deacylase"/>
    <property type="match status" value="1"/>
</dbReference>
<evidence type="ECO:0000256" key="2">
    <source>
        <dbReference type="ARBA" id="ARBA00022801"/>
    </source>
</evidence>
<proteinExistence type="inferred from homology"/>
<dbReference type="GO" id="GO:0106026">
    <property type="term" value="F:Gly-tRNA(Ala) deacylase activity"/>
    <property type="evidence" value="ECO:0007669"/>
    <property type="project" value="UniProtKB-UniRule"/>
</dbReference>
<dbReference type="SUPFAM" id="SSF69500">
    <property type="entry name" value="DTD-like"/>
    <property type="match status" value="1"/>
</dbReference>
<gene>
    <name evidence="3" type="primary">dtd</name>
    <name evidence="4" type="ORF">EV692_0137</name>
</gene>
<sequence length="144" mass="15584">MIGLIQRVSQANVAVDNQIIGEIGKGLLVLLGVEKQDTPAKADKLVEKVLNYRVFTDPEGKMNLNVQQVGGALLVVSQFTLAADTQKGLRPSFSKGASPDLANQLYQYFVQKCGEKIQVSSGQFAADMQVSLTNDGPVTFWLNV</sequence>
<dbReference type="AlphaFoldDB" id="A0A4R1KZQ6"/>
<evidence type="ECO:0000256" key="1">
    <source>
        <dbReference type="ARBA" id="ARBA00009673"/>
    </source>
</evidence>
<dbReference type="CDD" id="cd00563">
    <property type="entry name" value="Dtyr_deacylase"/>
    <property type="match status" value="1"/>
</dbReference>
<comment type="function">
    <text evidence="3">An aminoacyl-tRNA editing enzyme that deacylates mischarged D-aminoacyl-tRNAs. Also deacylates mischarged glycyl-tRNA(Ala), protecting cells against glycine mischarging by AlaRS. Acts via tRNA-based rather than protein-based catalysis; rejects L-amino acids rather than detecting D-amino acids in the active site. By recycling D-aminoacyl-tRNA to D-amino acids and free tRNA molecules, this enzyme counteracts the toxicity associated with the formation of D-aminoacyl-tRNA entities in vivo and helps enforce protein L-homochirality.</text>
</comment>
<dbReference type="EC" id="3.1.1.-" evidence="3"/>
<protein>
    <recommendedName>
        <fullName evidence="3">D-aminoacyl-tRNA deacylase</fullName>
        <shortName evidence="3">DTD</shortName>
        <ecNumber evidence="3">3.1.1.96</ecNumber>
    </recommendedName>
    <alternativeName>
        <fullName evidence="3">Gly-tRNA(Ala) deacylase</fullName>
        <ecNumber evidence="3">3.1.1.-</ecNumber>
    </alternativeName>
</protein>
<dbReference type="Pfam" id="PF02580">
    <property type="entry name" value="Tyr_Deacylase"/>
    <property type="match status" value="1"/>
</dbReference>
<dbReference type="OrthoDB" id="9801395at2"/>
<dbReference type="Gene3D" id="3.50.80.10">
    <property type="entry name" value="D-tyrosyl-tRNA(Tyr) deacylase"/>
    <property type="match status" value="1"/>
</dbReference>
<comment type="caution">
    <text evidence="4">The sequence shown here is derived from an EMBL/GenBank/DDBJ whole genome shotgun (WGS) entry which is preliminary data.</text>
</comment>
<dbReference type="GO" id="GO:0051500">
    <property type="term" value="F:D-tyrosyl-tRNA(Tyr) deacylase activity"/>
    <property type="evidence" value="ECO:0007669"/>
    <property type="project" value="TreeGrafter"/>
</dbReference>
<dbReference type="EMBL" id="SMGJ01000001">
    <property type="protein sequence ID" value="TCK71082.1"/>
    <property type="molecule type" value="Genomic_DNA"/>
</dbReference>
<dbReference type="RefSeq" id="WP_132299547.1">
    <property type="nucleotide sequence ID" value="NZ_CP170642.1"/>
</dbReference>
<dbReference type="PANTHER" id="PTHR10472">
    <property type="entry name" value="D-TYROSYL-TRNA TYR DEACYLASE"/>
    <property type="match status" value="1"/>
</dbReference>
<accession>A0A4R1KZQ6</accession>
<keyword evidence="2 3" id="KW-0378">Hydrolase</keyword>
<dbReference type="InterPro" id="IPR003732">
    <property type="entry name" value="Daa-tRNA_deacyls_DTD"/>
</dbReference>
<reference evidence="4 5" key="1">
    <citation type="submission" date="2019-03" db="EMBL/GenBank/DDBJ databases">
        <title>Genomic Encyclopedia of Type Strains, Phase IV (KMG-IV): sequencing the most valuable type-strain genomes for metagenomic binning, comparative biology and taxonomic classification.</title>
        <authorList>
            <person name="Goeker M."/>
        </authorList>
    </citation>
    <scope>NUCLEOTIDE SEQUENCE [LARGE SCALE GENOMIC DNA]</scope>
    <source>
        <strain evidence="4 5">DSM 10053</strain>
    </source>
</reference>
<feature type="short sequence motif" description="Gly-cisPro motif, important for rejection of L-amino acids" evidence="3">
    <location>
        <begin position="136"/>
        <end position="137"/>
    </location>
</feature>
<keyword evidence="3" id="KW-0963">Cytoplasm</keyword>
<name>A0A4R1KZQ6_9PAST</name>
<dbReference type="GO" id="GO:0000049">
    <property type="term" value="F:tRNA binding"/>
    <property type="evidence" value="ECO:0007669"/>
    <property type="project" value="UniProtKB-UniRule"/>
</dbReference>
<comment type="catalytic activity">
    <reaction evidence="3">
        <text>glycyl-tRNA(Ala) + H2O = tRNA(Ala) + glycine + H(+)</text>
        <dbReference type="Rhea" id="RHEA:53744"/>
        <dbReference type="Rhea" id="RHEA-COMP:9657"/>
        <dbReference type="Rhea" id="RHEA-COMP:13640"/>
        <dbReference type="ChEBI" id="CHEBI:15377"/>
        <dbReference type="ChEBI" id="CHEBI:15378"/>
        <dbReference type="ChEBI" id="CHEBI:57305"/>
        <dbReference type="ChEBI" id="CHEBI:78442"/>
        <dbReference type="ChEBI" id="CHEBI:78522"/>
    </reaction>
</comment>
<evidence type="ECO:0000256" key="3">
    <source>
        <dbReference type="HAMAP-Rule" id="MF_00518"/>
    </source>
</evidence>
<dbReference type="HAMAP" id="MF_00518">
    <property type="entry name" value="Deacylase_Dtd"/>
    <property type="match status" value="1"/>
</dbReference>
<dbReference type="GO" id="GO:0043908">
    <property type="term" value="F:Ser(Gly)-tRNA(Ala) hydrolase activity"/>
    <property type="evidence" value="ECO:0007669"/>
    <property type="project" value="UniProtKB-UniRule"/>
</dbReference>
<dbReference type="Proteomes" id="UP000295496">
    <property type="component" value="Unassembled WGS sequence"/>
</dbReference>
<keyword evidence="5" id="KW-1185">Reference proteome</keyword>
<dbReference type="InterPro" id="IPR023509">
    <property type="entry name" value="DTD-like_sf"/>
</dbReference>
<evidence type="ECO:0000313" key="5">
    <source>
        <dbReference type="Proteomes" id="UP000295496"/>
    </source>
</evidence>
<dbReference type="NCBIfam" id="TIGR00256">
    <property type="entry name" value="D-aminoacyl-tRNA deacylase"/>
    <property type="match status" value="1"/>
</dbReference>
<dbReference type="GO" id="GO:0005737">
    <property type="term" value="C:cytoplasm"/>
    <property type="evidence" value="ECO:0007669"/>
    <property type="project" value="UniProtKB-SubCell"/>
</dbReference>